<dbReference type="GeneID" id="16070897"/>
<evidence type="ECO:0000259" key="10">
    <source>
        <dbReference type="Pfam" id="PF17808"/>
    </source>
</evidence>
<comment type="catalytic activity">
    <reaction evidence="6">
        <text>a phosphate monoester + H2O = an alcohol + phosphate</text>
        <dbReference type="Rhea" id="RHEA:15017"/>
        <dbReference type="ChEBI" id="CHEBI:15377"/>
        <dbReference type="ChEBI" id="CHEBI:30879"/>
        <dbReference type="ChEBI" id="CHEBI:43474"/>
        <dbReference type="ChEBI" id="CHEBI:67140"/>
        <dbReference type="EC" id="3.1.3.2"/>
    </reaction>
</comment>
<dbReference type="Gene3D" id="3.60.21.10">
    <property type="match status" value="1"/>
</dbReference>
<keyword evidence="4 6" id="KW-0732">Signal</keyword>
<evidence type="ECO:0000313" key="11">
    <source>
        <dbReference type="EMBL" id="EGD77454.1"/>
    </source>
</evidence>
<reference evidence="11" key="1">
    <citation type="submission" date="2009-08" db="EMBL/GenBank/DDBJ databases">
        <title>Annotation of Salpingoeca rosetta.</title>
        <authorList>
            <consortium name="The Broad Institute Genome Sequencing Platform"/>
            <person name="Russ C."/>
            <person name="Cuomo C."/>
            <person name="Burger G."/>
            <person name="Gray M.W."/>
            <person name="Holland P.W.H."/>
            <person name="King N."/>
            <person name="Lang F.B.F."/>
            <person name="Roger A.J."/>
            <person name="Ruiz-Trillo I."/>
            <person name="Young S.K."/>
            <person name="Zeng Q."/>
            <person name="Gargeya S."/>
            <person name="Alvarado L."/>
            <person name="Berlin A."/>
            <person name="Chapman S.B."/>
            <person name="Chen Z."/>
            <person name="Freedman E."/>
            <person name="Gellesch M."/>
            <person name="Goldberg J."/>
            <person name="Griggs A."/>
            <person name="Gujja S."/>
            <person name="Heilman E."/>
            <person name="Heiman D."/>
            <person name="Howarth C."/>
            <person name="Mehta T."/>
            <person name="Neiman D."/>
            <person name="Pearson M."/>
            <person name="Roberts A."/>
            <person name="Saif S."/>
            <person name="Shea T."/>
            <person name="Shenoy N."/>
            <person name="Sisk P."/>
            <person name="Stolte C."/>
            <person name="Sykes S."/>
            <person name="White J."/>
            <person name="Yandava C."/>
            <person name="Haas B."/>
            <person name="Nusbaum C."/>
            <person name="Birren B."/>
        </authorList>
    </citation>
    <scope>NUCLEOTIDE SEQUENCE [LARGE SCALE GENOMIC DNA]</scope>
    <source>
        <strain evidence="11">ATCC 50818</strain>
    </source>
</reference>
<evidence type="ECO:0000313" key="12">
    <source>
        <dbReference type="Proteomes" id="UP000007799"/>
    </source>
</evidence>
<sequence>MQLLVAVVALLCCGGGVLVTPVHGTEGPSPLELIRVDKVEVVRDFGNSSISVQASPATFKHGDNITVSWSGVSKPSLNDWIGAYLQHDDVKNTAPIKFQFAAFSKDYLKTGSGSFVFRLMNMRDDYVFVFFRDGLEKPKAATASNPVKVENANEPLQGRVSLTNDTTSMKVSWTTRNSTSPVVRWGFSSGEYTHTAHAHSYTYTTKDMCGPPAVTVGFRSPGLFHSAIITNLSPGQRVYYIFGDDKHGFSKEHSFRHAPAPGAAVNAIAFGDLGQHVLDHSLQQTDMAPSRNTTDGIEAEIADKHLLMHIGDISYARGYVSQWEQFHDQIEPIATSLPYMTAIGNHERDWPGTGARTTGNTDSGGECGVAYELRFPMPTESRDEPWYAFDFGVLHVIMISTEQDFKQGSKQHDYIMRDLKSIDRTKTPWVIFAGHRPFYIDSTNWEPHGGDQTVAEDMRKTYEDVLFDNKVDLIFGAHHHSYQRTCHVYQNKCVNTTTADGYRGPVTVDIGMAGAGNSQNIQNPQPEIFKFVDDSHHGFTRIMANMTHFHMQYVRGDDRKVHDEFVLVK</sequence>
<feature type="domain" description="Purple acid phosphatase N-terminal" evidence="9">
    <location>
        <begin position="155"/>
        <end position="256"/>
    </location>
</feature>
<dbReference type="EMBL" id="GL832978">
    <property type="protein sequence ID" value="EGD77454.1"/>
    <property type="molecule type" value="Genomic_DNA"/>
</dbReference>
<accession>F2UK05</accession>
<dbReference type="OrthoDB" id="45007at2759"/>
<comment type="subunit">
    <text evidence="2">Homodimer.</text>
</comment>
<proteinExistence type="inferred from homology"/>
<dbReference type="AlphaFoldDB" id="F2UK05"/>
<evidence type="ECO:0000256" key="1">
    <source>
        <dbReference type="ARBA" id="ARBA00004613"/>
    </source>
</evidence>
<comment type="similarity">
    <text evidence="6">Belongs to the metallophosphoesterase superfamily. Purple acid phosphatase family.</text>
</comment>
<evidence type="ECO:0000259" key="9">
    <source>
        <dbReference type="Pfam" id="PF16656"/>
    </source>
</evidence>
<feature type="signal peptide" evidence="6">
    <location>
        <begin position="1"/>
        <end position="24"/>
    </location>
</feature>
<dbReference type="SUPFAM" id="SSF49363">
    <property type="entry name" value="Purple acid phosphatase, N-terminal domain"/>
    <property type="match status" value="1"/>
</dbReference>
<dbReference type="Pfam" id="PF00149">
    <property type="entry name" value="Metallophos"/>
    <property type="match status" value="1"/>
</dbReference>
<dbReference type="Proteomes" id="UP000007799">
    <property type="component" value="Unassembled WGS sequence"/>
</dbReference>
<comment type="subcellular location">
    <subcellularLocation>
        <location evidence="1">Secreted</location>
    </subcellularLocation>
</comment>
<dbReference type="eggNOG" id="KOG1378">
    <property type="taxonomic scope" value="Eukaryota"/>
</dbReference>
<evidence type="ECO:0000256" key="3">
    <source>
        <dbReference type="ARBA" id="ARBA00022525"/>
    </source>
</evidence>
<dbReference type="GO" id="GO:0005576">
    <property type="term" value="C:extracellular region"/>
    <property type="evidence" value="ECO:0007669"/>
    <property type="project" value="UniProtKB-SubCell"/>
</dbReference>
<dbReference type="InterPro" id="IPR041792">
    <property type="entry name" value="MPP_PAP"/>
</dbReference>
<dbReference type="InterPro" id="IPR004843">
    <property type="entry name" value="Calcineurin-like_PHP"/>
</dbReference>
<dbReference type="InParanoid" id="F2UK05"/>
<evidence type="ECO:0000256" key="2">
    <source>
        <dbReference type="ARBA" id="ARBA00011738"/>
    </source>
</evidence>
<keyword evidence="3" id="KW-0964">Secreted</keyword>
<dbReference type="InterPro" id="IPR015914">
    <property type="entry name" value="PAPs_N"/>
</dbReference>
<dbReference type="GO" id="GO:0046872">
    <property type="term" value="F:metal ion binding"/>
    <property type="evidence" value="ECO:0007669"/>
    <property type="project" value="InterPro"/>
</dbReference>
<dbReference type="PANTHER" id="PTHR45778">
    <property type="entry name" value="PURPLE ACID PHOSPHATASE-RELATED"/>
    <property type="match status" value="1"/>
</dbReference>
<dbReference type="STRING" id="946362.F2UK05"/>
<feature type="domain" description="Calcineurin-like phosphoesterase" evidence="7">
    <location>
        <begin position="302"/>
        <end position="482"/>
    </location>
</feature>
<evidence type="ECO:0000256" key="4">
    <source>
        <dbReference type="ARBA" id="ARBA00022729"/>
    </source>
</evidence>
<dbReference type="Pfam" id="PF14008">
    <property type="entry name" value="Metallophos_C"/>
    <property type="match status" value="1"/>
</dbReference>
<evidence type="ECO:0000256" key="6">
    <source>
        <dbReference type="RuleBase" id="RU361203"/>
    </source>
</evidence>
<evidence type="ECO:0000259" key="7">
    <source>
        <dbReference type="Pfam" id="PF00149"/>
    </source>
</evidence>
<dbReference type="Pfam" id="PF17808">
    <property type="entry name" value="fn3_PAP"/>
    <property type="match status" value="1"/>
</dbReference>
<dbReference type="GO" id="GO:0003993">
    <property type="term" value="F:acid phosphatase activity"/>
    <property type="evidence" value="ECO:0007669"/>
    <property type="project" value="UniProtKB-EC"/>
</dbReference>
<dbReference type="OMA" id="NWMEMDL"/>
<dbReference type="EC" id="3.1.3.2" evidence="6"/>
<dbReference type="PANTHER" id="PTHR45778:SF3">
    <property type="entry name" value="PURPLE ACID PHOSPHATASE"/>
    <property type="match status" value="1"/>
</dbReference>
<gene>
    <name evidence="11" type="ORF">PTSG_08549</name>
</gene>
<dbReference type="KEGG" id="sre:PTSG_08549"/>
<dbReference type="RefSeq" id="XP_004990342.1">
    <property type="nucleotide sequence ID" value="XM_004990285.1"/>
</dbReference>
<keyword evidence="5" id="KW-0325">Glycoprotein</keyword>
<dbReference type="InterPro" id="IPR025733">
    <property type="entry name" value="PAPs_C"/>
</dbReference>
<dbReference type="Pfam" id="PF16656">
    <property type="entry name" value="Pur_ac_phosph_N"/>
    <property type="match status" value="1"/>
</dbReference>
<dbReference type="Gene3D" id="2.60.40.380">
    <property type="entry name" value="Purple acid phosphatase-like, N-terminal"/>
    <property type="match status" value="1"/>
</dbReference>
<feature type="domain" description="Purple acid phosphatase Fn3-like" evidence="10">
    <location>
        <begin position="61"/>
        <end position="151"/>
    </location>
</feature>
<dbReference type="InterPro" id="IPR008963">
    <property type="entry name" value="Purple_acid_Pase-like_N"/>
</dbReference>
<organism evidence="12">
    <name type="scientific">Salpingoeca rosetta (strain ATCC 50818 / BSB-021)</name>
    <dbReference type="NCBI Taxonomy" id="946362"/>
    <lineage>
        <taxon>Eukaryota</taxon>
        <taxon>Choanoflagellata</taxon>
        <taxon>Craspedida</taxon>
        <taxon>Salpingoecidae</taxon>
        <taxon>Salpingoeca</taxon>
    </lineage>
</organism>
<evidence type="ECO:0000259" key="8">
    <source>
        <dbReference type="Pfam" id="PF14008"/>
    </source>
</evidence>
<name>F2UK05_SALR5</name>
<keyword evidence="12" id="KW-1185">Reference proteome</keyword>
<keyword evidence="6" id="KW-0378">Hydrolase</keyword>
<dbReference type="CDD" id="cd00839">
    <property type="entry name" value="MPP_PAPs"/>
    <property type="match status" value="1"/>
</dbReference>
<feature type="chain" id="PRO_5005129407" description="Purple acid phosphatase" evidence="6">
    <location>
        <begin position="25"/>
        <end position="569"/>
    </location>
</feature>
<protein>
    <recommendedName>
        <fullName evidence="6">Purple acid phosphatase</fullName>
        <ecNumber evidence="6">3.1.3.2</ecNumber>
    </recommendedName>
</protein>
<dbReference type="InterPro" id="IPR029052">
    <property type="entry name" value="Metallo-depent_PP-like"/>
</dbReference>
<feature type="domain" description="Purple acid phosphatase C-terminal" evidence="8">
    <location>
        <begin position="504"/>
        <end position="564"/>
    </location>
</feature>
<dbReference type="SUPFAM" id="SSF56300">
    <property type="entry name" value="Metallo-dependent phosphatases"/>
    <property type="match status" value="1"/>
</dbReference>
<evidence type="ECO:0000256" key="5">
    <source>
        <dbReference type="ARBA" id="ARBA00023180"/>
    </source>
</evidence>
<dbReference type="InterPro" id="IPR040974">
    <property type="entry name" value="Fn3_PAP"/>
</dbReference>